<dbReference type="InterPro" id="IPR011990">
    <property type="entry name" value="TPR-like_helical_dom_sf"/>
</dbReference>
<proteinExistence type="predicted"/>
<evidence type="ECO:0000313" key="2">
    <source>
        <dbReference type="Proteomes" id="UP001416393"/>
    </source>
</evidence>
<dbReference type="EMBL" id="JAZHYP010000001">
    <property type="protein sequence ID" value="MEN3322419.1"/>
    <property type="molecule type" value="Genomic_DNA"/>
</dbReference>
<keyword evidence="2" id="KW-1185">Reference proteome</keyword>
<dbReference type="Proteomes" id="UP001416393">
    <property type="component" value="Unassembled WGS sequence"/>
</dbReference>
<dbReference type="RefSeq" id="WP_346239964.1">
    <property type="nucleotide sequence ID" value="NZ_JAZHYP010000001.1"/>
</dbReference>
<organism evidence="1 2">
    <name type="scientific">Mariniflexile soesokkakense</name>
    <dbReference type="NCBI Taxonomy" id="1343160"/>
    <lineage>
        <taxon>Bacteria</taxon>
        <taxon>Pseudomonadati</taxon>
        <taxon>Bacteroidota</taxon>
        <taxon>Flavobacteriia</taxon>
        <taxon>Flavobacteriales</taxon>
        <taxon>Flavobacteriaceae</taxon>
        <taxon>Mariniflexile</taxon>
    </lineage>
</organism>
<comment type="caution">
    <text evidence="1">The sequence shown here is derived from an EMBL/GenBank/DDBJ whole genome shotgun (WGS) entry which is preliminary data.</text>
</comment>
<name>A0ABV0A625_9FLAO</name>
<evidence type="ECO:0000313" key="1">
    <source>
        <dbReference type="EMBL" id="MEN3322419.1"/>
    </source>
</evidence>
<dbReference type="Gene3D" id="1.25.40.10">
    <property type="entry name" value="Tetratricopeptide repeat domain"/>
    <property type="match status" value="1"/>
</dbReference>
<evidence type="ECO:0008006" key="3">
    <source>
        <dbReference type="Google" id="ProtNLM"/>
    </source>
</evidence>
<accession>A0ABV0A625</accession>
<protein>
    <recommendedName>
        <fullName evidence="3">Tetratricopeptide repeat protein</fullName>
    </recommendedName>
</protein>
<reference evidence="1 2" key="1">
    <citation type="submission" date="2024-01" db="EMBL/GenBank/DDBJ databases">
        <title>Mariniflexile litorale sp. nov., isolated from the shallow sediments of the Sea of Japan.</title>
        <authorList>
            <person name="Romanenko L."/>
            <person name="Bystritskaya E."/>
            <person name="Isaeva M."/>
        </authorList>
    </citation>
    <scope>NUCLEOTIDE SEQUENCE [LARGE SCALE GENOMIC DNA]</scope>
    <source>
        <strain evidence="1 2">KCTC 32427</strain>
    </source>
</reference>
<gene>
    <name evidence="1" type="ORF">VP395_01650</name>
</gene>
<sequence length="138" mass="15713">MYSKTGDFKNAISTAKILLTESQKTKDSIKLLSAYRKLADYSRLSEGLLNAITYYQEHKALNLKFKDSLEIIRDLRFMSSIQYNLDLLHESEATAVEAITIVDALKESEQTLDAKIGLYNHLEIIYNELGNYCNLPKG</sequence>